<evidence type="ECO:0000256" key="1">
    <source>
        <dbReference type="SAM" id="Phobius"/>
    </source>
</evidence>
<protein>
    <submittedName>
        <fullName evidence="2">DUF4956 domain-containing protein</fullName>
    </submittedName>
</protein>
<accession>A0A9X5GQK6</accession>
<feature type="transmembrane region" description="Helical" evidence="1">
    <location>
        <begin position="20"/>
        <end position="46"/>
    </location>
</feature>
<keyword evidence="1" id="KW-1133">Transmembrane helix</keyword>
<sequence length="224" mass="25427">MNLIQAMTNHIMNSLQNQEITTSMILSVLVVAGILASYEFIVYQVVLHRSLYNKAFNIAIAVLPLFISTIILCLQSNLVITLGTIGALAIIRFRTAVKDPVDLIFILWSLHIGIICGCQLYEMAVITSLAATIVLIVLERVNRRTKSHILVVHSKSAQKEDEIRKLLEKNTKRYRIKSRNYTEKGMDYVFEIVVKEAESLACDMEQEDAVERFSLMEYDSDDVL</sequence>
<dbReference type="Pfam" id="PF16316">
    <property type="entry name" value="DUF4956"/>
    <property type="match status" value="1"/>
</dbReference>
<gene>
    <name evidence="2" type="ORF">D5281_01540</name>
</gene>
<evidence type="ECO:0000313" key="2">
    <source>
        <dbReference type="EMBL" id="NBJ91299.1"/>
    </source>
</evidence>
<dbReference type="RefSeq" id="WP_160558375.1">
    <property type="nucleotide sequence ID" value="NZ_QZDT01000001.1"/>
</dbReference>
<reference evidence="2" key="1">
    <citation type="submission" date="2018-09" db="EMBL/GenBank/DDBJ databases">
        <title>Murine metabolic-syndrome-specific gut microbial biobank.</title>
        <authorList>
            <person name="Liu C."/>
        </authorList>
    </citation>
    <scope>NUCLEOTIDE SEQUENCE</scope>
    <source>
        <strain evidence="2">D42-62</strain>
    </source>
</reference>
<keyword evidence="1" id="KW-0812">Transmembrane</keyword>
<name>A0A9X5GQK6_9FIRM</name>
<evidence type="ECO:0000313" key="3">
    <source>
        <dbReference type="Proteomes" id="UP001154420"/>
    </source>
</evidence>
<dbReference type="EMBL" id="QZDT01000001">
    <property type="protein sequence ID" value="NBJ91299.1"/>
    <property type="molecule type" value="Genomic_DNA"/>
</dbReference>
<dbReference type="InterPro" id="IPR032531">
    <property type="entry name" value="DUF4956"/>
</dbReference>
<proteinExistence type="predicted"/>
<keyword evidence="1" id="KW-0472">Membrane</keyword>
<dbReference type="Proteomes" id="UP001154420">
    <property type="component" value="Unassembled WGS sequence"/>
</dbReference>
<dbReference type="OrthoDB" id="9803265at2"/>
<comment type="caution">
    <text evidence="2">The sequence shown here is derived from an EMBL/GenBank/DDBJ whole genome shotgun (WGS) entry which is preliminary data.</text>
</comment>
<dbReference type="AlphaFoldDB" id="A0A9X5GQK6"/>
<feature type="transmembrane region" description="Helical" evidence="1">
    <location>
        <begin position="111"/>
        <end position="138"/>
    </location>
</feature>
<feature type="transmembrane region" description="Helical" evidence="1">
    <location>
        <begin position="58"/>
        <end position="91"/>
    </location>
</feature>
<organism evidence="2 3">
    <name type="scientific">Parablautia muri</name>
    <dbReference type="NCBI Taxonomy" id="2320879"/>
    <lineage>
        <taxon>Bacteria</taxon>
        <taxon>Bacillati</taxon>
        <taxon>Bacillota</taxon>
        <taxon>Clostridia</taxon>
        <taxon>Lachnospirales</taxon>
        <taxon>Lachnospiraceae</taxon>
        <taxon>Parablautia</taxon>
    </lineage>
</organism>
<keyword evidence="3" id="KW-1185">Reference proteome</keyword>